<accession>A0A6C0AYB5</accession>
<keyword evidence="1" id="KW-0812">Transmembrane</keyword>
<organism evidence="2">
    <name type="scientific">viral metagenome</name>
    <dbReference type="NCBI Taxonomy" id="1070528"/>
    <lineage>
        <taxon>unclassified sequences</taxon>
        <taxon>metagenomes</taxon>
        <taxon>organismal metagenomes</taxon>
    </lineage>
</organism>
<keyword evidence="1" id="KW-1133">Transmembrane helix</keyword>
<sequence length="176" mass="20701">MNIEDGLSSLLFITIPIMFELPLFLSFGFIALCISSALFHIYPNEKIFGIMDTTCIVYVCSYISITDNPYTSSLFCLGNIFEKLYFGKNNAIILMCIWVYTFIYCTINLNMLTLIPILFSSLFYHYTYSLNNGVWNKNIRLLWHYYNTLYICINTPYKYKQYQQLDFDSVLLKILN</sequence>
<evidence type="ECO:0000256" key="1">
    <source>
        <dbReference type="SAM" id="Phobius"/>
    </source>
</evidence>
<dbReference type="EMBL" id="MN738775">
    <property type="protein sequence ID" value="QHS84231.1"/>
    <property type="molecule type" value="Genomic_DNA"/>
</dbReference>
<reference evidence="2" key="1">
    <citation type="journal article" date="2020" name="Nature">
        <title>Giant virus diversity and host interactions through global metagenomics.</title>
        <authorList>
            <person name="Schulz F."/>
            <person name="Roux S."/>
            <person name="Paez-Espino D."/>
            <person name="Jungbluth S."/>
            <person name="Walsh D.A."/>
            <person name="Denef V.J."/>
            <person name="McMahon K.D."/>
            <person name="Konstantinidis K.T."/>
            <person name="Eloe-Fadrosh E.A."/>
            <person name="Kyrpides N.C."/>
            <person name="Woyke T."/>
        </authorList>
    </citation>
    <scope>NUCLEOTIDE SEQUENCE</scope>
    <source>
        <strain evidence="2">GVMAG-S-ERX555965-48</strain>
    </source>
</reference>
<feature type="transmembrane region" description="Helical" evidence="1">
    <location>
        <begin position="91"/>
        <end position="119"/>
    </location>
</feature>
<feature type="transmembrane region" description="Helical" evidence="1">
    <location>
        <begin position="12"/>
        <end position="35"/>
    </location>
</feature>
<protein>
    <submittedName>
        <fullName evidence="2">Uncharacterized protein</fullName>
    </submittedName>
</protein>
<evidence type="ECO:0000313" key="2">
    <source>
        <dbReference type="EMBL" id="QHS84231.1"/>
    </source>
</evidence>
<name>A0A6C0AYB5_9ZZZZ</name>
<dbReference type="AlphaFoldDB" id="A0A6C0AYB5"/>
<keyword evidence="1" id="KW-0472">Membrane</keyword>
<proteinExistence type="predicted"/>